<proteinExistence type="predicted"/>
<sequence>MGERESLQKYTEVTRKVELEKSQKKEPKLEVDNLPNFEEITDSETKVEKTPQIASATANENNEDKGPLTRTAFY</sequence>
<dbReference type="EMBL" id="CM047580">
    <property type="protein sequence ID" value="KAI9920905.1"/>
    <property type="molecule type" value="Genomic_DNA"/>
</dbReference>
<protein>
    <submittedName>
        <fullName evidence="1">Uncharacterized protein</fullName>
    </submittedName>
</protein>
<keyword evidence="2" id="KW-1185">Reference proteome</keyword>
<gene>
    <name evidence="1" type="ORF">PsorP6_001561</name>
</gene>
<organism evidence="1 2">
    <name type="scientific">Peronosclerospora sorghi</name>
    <dbReference type="NCBI Taxonomy" id="230839"/>
    <lineage>
        <taxon>Eukaryota</taxon>
        <taxon>Sar</taxon>
        <taxon>Stramenopiles</taxon>
        <taxon>Oomycota</taxon>
        <taxon>Peronosporomycetes</taxon>
        <taxon>Peronosporales</taxon>
        <taxon>Peronosporaceae</taxon>
        <taxon>Peronosclerospora</taxon>
    </lineage>
</organism>
<accession>A0ACC0WPW1</accession>
<dbReference type="Proteomes" id="UP001163321">
    <property type="component" value="Chromosome 1"/>
</dbReference>
<evidence type="ECO:0000313" key="2">
    <source>
        <dbReference type="Proteomes" id="UP001163321"/>
    </source>
</evidence>
<evidence type="ECO:0000313" key="1">
    <source>
        <dbReference type="EMBL" id="KAI9920905.1"/>
    </source>
</evidence>
<reference evidence="1 2" key="1">
    <citation type="journal article" date="2022" name="bioRxiv">
        <title>The genome of the oomycete Peronosclerospora sorghi, a cosmopolitan pathogen of maize and sorghum, is inflated with dispersed pseudogenes.</title>
        <authorList>
            <person name="Fletcher K."/>
            <person name="Martin F."/>
            <person name="Isakeit T."/>
            <person name="Cavanaugh K."/>
            <person name="Magill C."/>
            <person name="Michelmore R."/>
        </authorList>
    </citation>
    <scope>NUCLEOTIDE SEQUENCE [LARGE SCALE GENOMIC DNA]</scope>
    <source>
        <strain evidence="1">P6</strain>
    </source>
</reference>
<name>A0ACC0WPW1_9STRA</name>
<comment type="caution">
    <text evidence="1">The sequence shown here is derived from an EMBL/GenBank/DDBJ whole genome shotgun (WGS) entry which is preliminary data.</text>
</comment>